<proteinExistence type="inferred from homology"/>
<dbReference type="Proteomes" id="UP000001593">
    <property type="component" value="Unassembled WGS sequence"/>
</dbReference>
<dbReference type="Pfam" id="PF02263">
    <property type="entry name" value="GBP"/>
    <property type="match status" value="1"/>
</dbReference>
<dbReference type="SUPFAM" id="SSF52540">
    <property type="entry name" value="P-loop containing nucleoside triphosphate hydrolases"/>
    <property type="match status" value="1"/>
</dbReference>
<evidence type="ECO:0000256" key="1">
    <source>
        <dbReference type="ARBA" id="ARBA00004477"/>
    </source>
</evidence>
<dbReference type="Pfam" id="PF02841">
    <property type="entry name" value="GBP_C"/>
    <property type="match status" value="1"/>
</dbReference>
<sequence length="514" mass="58477">MQGACSLPIVIATEDHAFELDEKALSKILLDDSIRDKKVAVVSVAGAFRKGKSFLLDFFLRYLDRKDSCDDWLGGETEALEGFSWRGGSERDTTGILMWNKPYICKRPDGEEVVVLLMDTQGAFDSSSTVKDCATIFALSTMTSSTQVYNVSQNIQEDDLQHLQLFTEYGKLAMENNEIKPFQRLLFLVRDWSFPYEANYGEAGGSQILERRLKTTERQHSELLQVRKHIKECFEKIGCFLMPHPGLRVATNPTFDGRLVDIDDEFKENLRKLIPSLLAPENLELKGINGEEVTCRGLLEYFKAYMKIFQGDELPQPKSMLLATAEANNLAALATAKDTYSKAMESVVGGDMPYLSPNELERKHLETRDSALSHFHGTRKMGGKEFSEKYVEQLLKEIDETFENFVKLNDSKNIFNAARTPAVFFTIVVLSYILSSVFNSIGILSFTRMCNLTIWMGLLGILVWSYIRFSGEFREFGAKLDHLAELIWDEGSTVQQIYKAYKSERPDKHLFSHY</sequence>
<keyword evidence="4" id="KW-0378">Hydrolase</keyword>
<organism evidence="14 15">
    <name type="scientific">Nematostella vectensis</name>
    <name type="common">Starlet sea anemone</name>
    <dbReference type="NCBI Taxonomy" id="45351"/>
    <lineage>
        <taxon>Eukaryota</taxon>
        <taxon>Metazoa</taxon>
        <taxon>Cnidaria</taxon>
        <taxon>Anthozoa</taxon>
        <taxon>Hexacorallia</taxon>
        <taxon>Actiniaria</taxon>
        <taxon>Edwardsiidae</taxon>
        <taxon>Nematostella</taxon>
    </lineage>
</organism>
<dbReference type="InterPro" id="IPR030386">
    <property type="entry name" value="G_GB1_RHD3_dom"/>
</dbReference>
<accession>A7RZT7</accession>
<evidence type="ECO:0000256" key="3">
    <source>
        <dbReference type="ARBA" id="ARBA00022741"/>
    </source>
</evidence>
<evidence type="ECO:0000256" key="5">
    <source>
        <dbReference type="ARBA" id="ARBA00022824"/>
    </source>
</evidence>
<feature type="transmembrane region" description="Helical" evidence="12">
    <location>
        <begin position="452"/>
        <end position="469"/>
    </location>
</feature>
<keyword evidence="9 12" id="KW-0472">Membrane</keyword>
<keyword evidence="15" id="KW-1185">Reference proteome</keyword>
<evidence type="ECO:0000313" key="14">
    <source>
        <dbReference type="EMBL" id="EDO43003.1"/>
    </source>
</evidence>
<dbReference type="GO" id="GO:0003924">
    <property type="term" value="F:GTPase activity"/>
    <property type="evidence" value="ECO:0000318"/>
    <property type="project" value="GO_Central"/>
</dbReference>
<comment type="similarity">
    <text evidence="11">Belongs to the TRAFAC class dynamin-like GTPase superfamily. GB1/RHD3 GTPase family.</text>
</comment>
<dbReference type="STRING" id="45351.A7RZT7"/>
<evidence type="ECO:0000256" key="2">
    <source>
        <dbReference type="ARBA" id="ARBA00022692"/>
    </source>
</evidence>
<evidence type="ECO:0000256" key="7">
    <source>
        <dbReference type="ARBA" id="ARBA00022989"/>
    </source>
</evidence>
<keyword evidence="7 12" id="KW-1133">Transmembrane helix</keyword>
<dbReference type="InterPro" id="IPR003191">
    <property type="entry name" value="Guanylate-bd/ATL_C"/>
</dbReference>
<dbReference type="GO" id="GO:0005525">
    <property type="term" value="F:GTP binding"/>
    <property type="evidence" value="ECO:0000318"/>
    <property type="project" value="GO_Central"/>
</dbReference>
<protein>
    <recommendedName>
        <fullName evidence="13">GB1/RHD3-type G domain-containing protein</fullName>
    </recommendedName>
</protein>
<dbReference type="InterPro" id="IPR036543">
    <property type="entry name" value="Guanylate-bd_C_sf"/>
</dbReference>
<evidence type="ECO:0000256" key="4">
    <source>
        <dbReference type="ARBA" id="ARBA00022801"/>
    </source>
</evidence>
<evidence type="ECO:0000256" key="9">
    <source>
        <dbReference type="ARBA" id="ARBA00023136"/>
    </source>
</evidence>
<dbReference type="CDD" id="cd01851">
    <property type="entry name" value="GBP"/>
    <property type="match status" value="1"/>
</dbReference>
<keyword evidence="8" id="KW-0342">GTP-binding</keyword>
<gene>
    <name evidence="14" type="ORF">NEMVEDRAFT_v1g99345</name>
</gene>
<reference evidence="14 15" key="1">
    <citation type="journal article" date="2007" name="Science">
        <title>Sea anemone genome reveals ancestral eumetazoan gene repertoire and genomic organization.</title>
        <authorList>
            <person name="Putnam N.H."/>
            <person name="Srivastava M."/>
            <person name="Hellsten U."/>
            <person name="Dirks B."/>
            <person name="Chapman J."/>
            <person name="Salamov A."/>
            <person name="Terry A."/>
            <person name="Shapiro H."/>
            <person name="Lindquist E."/>
            <person name="Kapitonov V.V."/>
            <person name="Jurka J."/>
            <person name="Genikhovich G."/>
            <person name="Grigoriev I.V."/>
            <person name="Lucas S.M."/>
            <person name="Steele R.E."/>
            <person name="Finnerty J.R."/>
            <person name="Technau U."/>
            <person name="Martindale M.Q."/>
            <person name="Rokhsar D.S."/>
        </authorList>
    </citation>
    <scope>NUCLEOTIDE SEQUENCE [LARGE SCALE GENOMIC DNA]</scope>
    <source>
        <strain evidence="15">CH2 X CH6</strain>
    </source>
</reference>
<dbReference type="eggNOG" id="KOG2037">
    <property type="taxonomic scope" value="Eukaryota"/>
</dbReference>
<evidence type="ECO:0000256" key="11">
    <source>
        <dbReference type="PROSITE-ProRule" id="PRU01052"/>
    </source>
</evidence>
<dbReference type="EMBL" id="DS469558">
    <property type="protein sequence ID" value="EDO43003.1"/>
    <property type="molecule type" value="Genomic_DNA"/>
</dbReference>
<name>A7RZT7_NEMVE</name>
<evidence type="ECO:0000256" key="12">
    <source>
        <dbReference type="SAM" id="Phobius"/>
    </source>
</evidence>
<evidence type="ECO:0000259" key="13">
    <source>
        <dbReference type="PROSITE" id="PS51715"/>
    </source>
</evidence>
<dbReference type="GO" id="GO:0007029">
    <property type="term" value="P:endoplasmic reticulum organization"/>
    <property type="evidence" value="ECO:0000318"/>
    <property type="project" value="GO_Central"/>
</dbReference>
<dbReference type="PROSITE" id="PS51715">
    <property type="entry name" value="G_GB1_RHD3"/>
    <property type="match status" value="1"/>
</dbReference>
<dbReference type="HOGENOM" id="CLU_021447_2_0_1"/>
<dbReference type="FunFam" id="3.40.50.300:FF:004169">
    <property type="entry name" value="Atlastin 3"/>
    <property type="match status" value="1"/>
</dbReference>
<evidence type="ECO:0000256" key="8">
    <source>
        <dbReference type="ARBA" id="ARBA00023134"/>
    </source>
</evidence>
<dbReference type="Gene3D" id="1.20.58.420">
    <property type="entry name" value="AHSP"/>
    <property type="match status" value="1"/>
</dbReference>
<dbReference type="Gene3D" id="3.40.50.300">
    <property type="entry name" value="P-loop containing nucleotide triphosphate hydrolases"/>
    <property type="match status" value="1"/>
</dbReference>
<dbReference type="InterPro" id="IPR027417">
    <property type="entry name" value="P-loop_NTPase"/>
</dbReference>
<dbReference type="AlphaFoldDB" id="A7RZT7"/>
<keyword evidence="3" id="KW-0547">Nucleotide-binding</keyword>
<keyword evidence="6" id="KW-0460">Magnesium</keyword>
<comment type="catalytic activity">
    <reaction evidence="10">
        <text>GTP + H2O = GDP + phosphate + H(+)</text>
        <dbReference type="Rhea" id="RHEA:19669"/>
        <dbReference type="ChEBI" id="CHEBI:15377"/>
        <dbReference type="ChEBI" id="CHEBI:15378"/>
        <dbReference type="ChEBI" id="CHEBI:37565"/>
        <dbReference type="ChEBI" id="CHEBI:43474"/>
        <dbReference type="ChEBI" id="CHEBI:58189"/>
    </reaction>
    <physiologicalReaction direction="left-to-right" evidence="10">
        <dbReference type="Rhea" id="RHEA:19670"/>
    </physiologicalReaction>
</comment>
<evidence type="ECO:0000256" key="6">
    <source>
        <dbReference type="ARBA" id="ARBA00022842"/>
    </source>
</evidence>
<dbReference type="InterPro" id="IPR015894">
    <property type="entry name" value="Guanylate-bd_N"/>
</dbReference>
<keyword evidence="2 12" id="KW-0812">Transmembrane</keyword>
<evidence type="ECO:0000256" key="10">
    <source>
        <dbReference type="ARBA" id="ARBA00049117"/>
    </source>
</evidence>
<comment type="subcellular location">
    <subcellularLocation>
        <location evidence="1">Endoplasmic reticulum membrane</location>
        <topology evidence="1">Multi-pass membrane protein</topology>
    </subcellularLocation>
</comment>
<keyword evidence="5" id="KW-0256">Endoplasmic reticulum</keyword>
<feature type="transmembrane region" description="Helical" evidence="12">
    <location>
        <begin position="422"/>
        <end position="446"/>
    </location>
</feature>
<dbReference type="GO" id="GO:0051260">
    <property type="term" value="P:protein homooligomerization"/>
    <property type="evidence" value="ECO:0000318"/>
    <property type="project" value="GO_Central"/>
</dbReference>
<dbReference type="FunFam" id="3.40.50.300:FF:003207">
    <property type="entry name" value="ATLastiN (Endoplasmic reticulum GTPase) related"/>
    <property type="match status" value="1"/>
</dbReference>
<dbReference type="GO" id="GO:0005789">
    <property type="term" value="C:endoplasmic reticulum membrane"/>
    <property type="evidence" value="ECO:0007669"/>
    <property type="project" value="UniProtKB-SubCell"/>
</dbReference>
<dbReference type="InParanoid" id="A7RZT7"/>
<dbReference type="OMA" id="GQVMFKR"/>
<evidence type="ECO:0000313" key="15">
    <source>
        <dbReference type="Proteomes" id="UP000001593"/>
    </source>
</evidence>
<dbReference type="PhylomeDB" id="A7RZT7"/>
<dbReference type="FunFam" id="1.20.58.420:FF:000001">
    <property type="entry name" value="Atlastin-1 isoform 1"/>
    <property type="match status" value="1"/>
</dbReference>
<dbReference type="PANTHER" id="PTHR10751">
    <property type="entry name" value="GUANYLATE BINDING PROTEIN"/>
    <property type="match status" value="1"/>
</dbReference>
<feature type="domain" description="GB1/RHD3-type G" evidence="13">
    <location>
        <begin position="36"/>
        <end position="282"/>
    </location>
</feature>
<dbReference type="SUPFAM" id="SSF48340">
    <property type="entry name" value="Interferon-induced guanylate-binding protein 1 (GBP1), C-terminal domain"/>
    <property type="match status" value="1"/>
</dbReference>